<keyword evidence="5" id="KW-1185">Reference proteome</keyword>
<evidence type="ECO:0000259" key="2">
    <source>
        <dbReference type="Pfam" id="PF01370"/>
    </source>
</evidence>
<dbReference type="RefSeq" id="WP_380703088.1">
    <property type="nucleotide sequence ID" value="NZ_JBHSAP010000007.1"/>
</dbReference>
<dbReference type="InterPro" id="IPR010099">
    <property type="entry name" value="SDR39U1"/>
</dbReference>
<feature type="domain" description="DUF1731" evidence="3">
    <location>
        <begin position="247"/>
        <end position="291"/>
    </location>
</feature>
<dbReference type="InterPro" id="IPR036291">
    <property type="entry name" value="NAD(P)-bd_dom_sf"/>
</dbReference>
<accession>A0ABV8JDE0</accession>
<dbReference type="Pfam" id="PF08338">
    <property type="entry name" value="DUF1731"/>
    <property type="match status" value="1"/>
</dbReference>
<evidence type="ECO:0000256" key="1">
    <source>
        <dbReference type="ARBA" id="ARBA00009353"/>
    </source>
</evidence>
<dbReference type="NCBIfam" id="TIGR01777">
    <property type="entry name" value="yfcH"/>
    <property type="match status" value="1"/>
</dbReference>
<reference evidence="5" key="1">
    <citation type="journal article" date="2019" name="Int. J. Syst. Evol. Microbiol.">
        <title>The Global Catalogue of Microorganisms (GCM) 10K type strain sequencing project: providing services to taxonomists for standard genome sequencing and annotation.</title>
        <authorList>
            <consortium name="The Broad Institute Genomics Platform"/>
            <consortium name="The Broad Institute Genome Sequencing Center for Infectious Disease"/>
            <person name="Wu L."/>
            <person name="Ma J."/>
        </authorList>
    </citation>
    <scope>NUCLEOTIDE SEQUENCE [LARGE SCALE GENOMIC DNA]</scope>
    <source>
        <strain evidence="5">IBRC-M 10813</strain>
    </source>
</reference>
<comment type="similarity">
    <text evidence="1">Belongs to the NAD(P)-dependent epimerase/dehydratase family. SDR39U1 subfamily.</text>
</comment>
<dbReference type="Gene3D" id="3.40.50.720">
    <property type="entry name" value="NAD(P)-binding Rossmann-like Domain"/>
    <property type="match status" value="1"/>
</dbReference>
<comment type="caution">
    <text evidence="4">The sequence shown here is derived from an EMBL/GenBank/DDBJ whole genome shotgun (WGS) entry which is preliminary data.</text>
</comment>
<dbReference type="SUPFAM" id="SSF51735">
    <property type="entry name" value="NAD(P)-binding Rossmann-fold domains"/>
    <property type="match status" value="1"/>
</dbReference>
<sequence length="298" mass="32556">MRIIVTGAHGLVGTEVVRDLRIAGHEVIPLVRRREWEGIFWDPSKGEIDGKKLEGTDAVLHFAGENISSGRWTVKQKERILQSRVKGTTLLAETLADLQKPPSVLLSASAVGFYGSCLQGETVDEDSPLGEGFLARVTEAWEHSTKAAEVAGIRVVHMRFGMILSQKGGALAKMLPIFRLGIGGKLGDGKQSMSWISLSEVPCVIRFLLEHEELHGPVNVTAPQSVSNVVFTRTLGSVLHRPTLFPVPRLLVKAVFGEMGEELLLSGCRVLPQKLTMAGYSFAYPSLNEALIEALQRR</sequence>
<dbReference type="CDD" id="cd05242">
    <property type="entry name" value="SDR_a8"/>
    <property type="match status" value="1"/>
</dbReference>
<proteinExistence type="inferred from homology"/>
<dbReference type="InterPro" id="IPR013549">
    <property type="entry name" value="DUF1731"/>
</dbReference>
<dbReference type="PANTHER" id="PTHR11092">
    <property type="entry name" value="SUGAR NUCLEOTIDE EPIMERASE RELATED"/>
    <property type="match status" value="1"/>
</dbReference>
<gene>
    <name evidence="4" type="ORF">ACFOUO_05860</name>
</gene>
<feature type="domain" description="NAD-dependent epimerase/dehydratase" evidence="2">
    <location>
        <begin position="3"/>
        <end position="213"/>
    </location>
</feature>
<organism evidence="4 5">
    <name type="scientific">Salinithrix halophila</name>
    <dbReference type="NCBI Taxonomy" id="1485204"/>
    <lineage>
        <taxon>Bacteria</taxon>
        <taxon>Bacillati</taxon>
        <taxon>Bacillota</taxon>
        <taxon>Bacilli</taxon>
        <taxon>Bacillales</taxon>
        <taxon>Thermoactinomycetaceae</taxon>
        <taxon>Salinithrix</taxon>
    </lineage>
</organism>
<evidence type="ECO:0000313" key="4">
    <source>
        <dbReference type="EMBL" id="MFC4076335.1"/>
    </source>
</evidence>
<dbReference type="Pfam" id="PF01370">
    <property type="entry name" value="Epimerase"/>
    <property type="match status" value="1"/>
</dbReference>
<dbReference type="EMBL" id="JBHSAP010000007">
    <property type="protein sequence ID" value="MFC4076335.1"/>
    <property type="molecule type" value="Genomic_DNA"/>
</dbReference>
<evidence type="ECO:0000259" key="3">
    <source>
        <dbReference type="Pfam" id="PF08338"/>
    </source>
</evidence>
<evidence type="ECO:0000313" key="5">
    <source>
        <dbReference type="Proteomes" id="UP001595843"/>
    </source>
</evidence>
<dbReference type="PANTHER" id="PTHR11092:SF0">
    <property type="entry name" value="EPIMERASE FAMILY PROTEIN SDR39U1"/>
    <property type="match status" value="1"/>
</dbReference>
<dbReference type="Proteomes" id="UP001595843">
    <property type="component" value="Unassembled WGS sequence"/>
</dbReference>
<dbReference type="InterPro" id="IPR001509">
    <property type="entry name" value="Epimerase_deHydtase"/>
</dbReference>
<name>A0ABV8JDE0_9BACL</name>
<protein>
    <submittedName>
        <fullName evidence="4">TIGR01777 family oxidoreductase</fullName>
    </submittedName>
</protein>